<sequence>MAVNVSRELGEGDLGNGVGIIDPLRNHRWDRFVQQHPYGWITHLSGWKRVLDHAFPHMTGYYLALKDSAGGFRGALPVYAVESWLTGRRLVSIPFATLCDPLVTDAADMELLSEAVLRLAQRLGISRVEIRTAAAAHLLNRDRFHADCVRKHHFLPLCPDPELVRQRFHRSCVRQRIARAERSDLHLIRGKRESDVMEFYLLHCGTRKRKGLPPHPYLLVKALWQTFAQQGLVELLLCRKGEETVAGLLLFKYKGRVSIEYSAVNALHNDSSPVHFLFWNAIKEACLTGYRVLDFGQTSVRNTSLMEFKSHWGAEVSDLPHFIYPNDPANSCAAGEESMAEKLLHFVCNKAPDTALSYLGDFCYRHLG</sequence>
<feature type="domain" description="BioF2-like acetyltransferase" evidence="1">
    <location>
        <begin position="169"/>
        <end position="297"/>
    </location>
</feature>
<keyword evidence="3" id="KW-1185">Reference proteome</keyword>
<dbReference type="PANTHER" id="PTHR36174">
    <property type="entry name" value="LIPID II:GLYCINE GLYCYLTRANSFERASE"/>
    <property type="match status" value="1"/>
</dbReference>
<accession>A0ABX8LFW4</accession>
<reference evidence="2 3" key="1">
    <citation type="submission" date="2021-06" db="EMBL/GenBank/DDBJ databases">
        <title>Gemonas diversity in paddy soil.</title>
        <authorList>
            <person name="Liu G."/>
        </authorList>
    </citation>
    <scope>NUCLEOTIDE SEQUENCE [LARGE SCALE GENOMIC DNA]</scope>
    <source>
        <strain evidence="2 3">RG2</strain>
    </source>
</reference>
<proteinExistence type="predicted"/>
<organism evidence="2 3">
    <name type="scientific">Geomonas subterranea</name>
    <dbReference type="NCBI Taxonomy" id="2847989"/>
    <lineage>
        <taxon>Bacteria</taxon>
        <taxon>Pseudomonadati</taxon>
        <taxon>Thermodesulfobacteriota</taxon>
        <taxon>Desulfuromonadia</taxon>
        <taxon>Geobacterales</taxon>
        <taxon>Geobacteraceae</taxon>
        <taxon>Geomonas</taxon>
    </lineage>
</organism>
<dbReference type="Proteomes" id="UP000683559">
    <property type="component" value="Chromosome"/>
</dbReference>
<dbReference type="RefSeq" id="WP_217286885.1">
    <property type="nucleotide sequence ID" value="NZ_CP077683.1"/>
</dbReference>
<dbReference type="Pfam" id="PF13480">
    <property type="entry name" value="Acetyltransf_6"/>
    <property type="match status" value="1"/>
</dbReference>
<dbReference type="EMBL" id="CP077683">
    <property type="protein sequence ID" value="QXE90236.1"/>
    <property type="molecule type" value="Genomic_DNA"/>
</dbReference>
<dbReference type="PANTHER" id="PTHR36174:SF1">
    <property type="entry name" value="LIPID II:GLYCINE GLYCYLTRANSFERASE"/>
    <property type="match status" value="1"/>
</dbReference>
<gene>
    <name evidence="2" type="ORF">KP001_17730</name>
</gene>
<evidence type="ECO:0000313" key="2">
    <source>
        <dbReference type="EMBL" id="QXE90236.1"/>
    </source>
</evidence>
<dbReference type="InterPro" id="IPR050644">
    <property type="entry name" value="PG_Glycine_Bridge_Synth"/>
</dbReference>
<protein>
    <submittedName>
        <fullName evidence="2">GNAT family N-acetyltransferase</fullName>
    </submittedName>
</protein>
<dbReference type="InterPro" id="IPR038740">
    <property type="entry name" value="BioF2-like_GNAT_dom"/>
</dbReference>
<name>A0ABX8LFW4_9BACT</name>
<evidence type="ECO:0000313" key="3">
    <source>
        <dbReference type="Proteomes" id="UP000683559"/>
    </source>
</evidence>
<evidence type="ECO:0000259" key="1">
    <source>
        <dbReference type="Pfam" id="PF13480"/>
    </source>
</evidence>